<accession>A0A844ZTN7</accession>
<keyword evidence="4" id="KW-1185">Reference proteome</keyword>
<dbReference type="RefSeq" id="WP_160604821.1">
    <property type="nucleotide sequence ID" value="NZ_WTYX01000002.1"/>
</dbReference>
<organism evidence="3 4">
    <name type="scientific">Pontixanthobacter aquaemixtae</name>
    <dbReference type="NCBI Taxonomy" id="1958940"/>
    <lineage>
        <taxon>Bacteria</taxon>
        <taxon>Pseudomonadati</taxon>
        <taxon>Pseudomonadota</taxon>
        <taxon>Alphaproteobacteria</taxon>
        <taxon>Sphingomonadales</taxon>
        <taxon>Erythrobacteraceae</taxon>
        <taxon>Pontixanthobacter</taxon>
    </lineage>
</organism>
<dbReference type="InterPro" id="IPR001387">
    <property type="entry name" value="Cro/C1-type_HTH"/>
</dbReference>
<gene>
    <name evidence="3" type="ORF">GRI41_09715</name>
</gene>
<sequence length="108" mass="11884">MFGQALRLLRRHQGLNQSALATKLGVSRSYVSELEGGNRTPSLDLLSRYANAFDVPVSSLVFFAEALDDRRNVSGHLDRAKGVIAKKIIALLMLLDVDGEEELEGEQN</sequence>
<dbReference type="SMART" id="SM00530">
    <property type="entry name" value="HTH_XRE"/>
    <property type="match status" value="1"/>
</dbReference>
<dbReference type="Proteomes" id="UP000442714">
    <property type="component" value="Unassembled WGS sequence"/>
</dbReference>
<dbReference type="AlphaFoldDB" id="A0A844ZTN7"/>
<dbReference type="SUPFAM" id="SSF47413">
    <property type="entry name" value="lambda repressor-like DNA-binding domains"/>
    <property type="match status" value="1"/>
</dbReference>
<name>A0A844ZTN7_9SPHN</name>
<evidence type="ECO:0000313" key="4">
    <source>
        <dbReference type="Proteomes" id="UP000442714"/>
    </source>
</evidence>
<evidence type="ECO:0000256" key="1">
    <source>
        <dbReference type="ARBA" id="ARBA00023125"/>
    </source>
</evidence>
<dbReference type="PROSITE" id="PS50943">
    <property type="entry name" value="HTH_CROC1"/>
    <property type="match status" value="1"/>
</dbReference>
<evidence type="ECO:0000259" key="2">
    <source>
        <dbReference type="PROSITE" id="PS50943"/>
    </source>
</evidence>
<keyword evidence="1" id="KW-0238">DNA-binding</keyword>
<evidence type="ECO:0000313" key="3">
    <source>
        <dbReference type="EMBL" id="MXO91098.1"/>
    </source>
</evidence>
<reference evidence="3 4" key="1">
    <citation type="submission" date="2019-12" db="EMBL/GenBank/DDBJ databases">
        <title>Genomic-based taxomic classification of the family Erythrobacteraceae.</title>
        <authorList>
            <person name="Xu L."/>
        </authorList>
    </citation>
    <scope>NUCLEOTIDE SEQUENCE [LARGE SCALE GENOMIC DNA]</scope>
    <source>
        <strain evidence="3 4">KCTC 52763</strain>
    </source>
</reference>
<comment type="caution">
    <text evidence="3">The sequence shown here is derived from an EMBL/GenBank/DDBJ whole genome shotgun (WGS) entry which is preliminary data.</text>
</comment>
<protein>
    <submittedName>
        <fullName evidence="3">Helix-turn-helix domain-containing protein</fullName>
    </submittedName>
</protein>
<feature type="domain" description="HTH cro/C1-type" evidence="2">
    <location>
        <begin position="6"/>
        <end position="60"/>
    </location>
</feature>
<dbReference type="CDD" id="cd00093">
    <property type="entry name" value="HTH_XRE"/>
    <property type="match status" value="1"/>
</dbReference>
<dbReference type="OrthoDB" id="436461at2"/>
<dbReference type="InterPro" id="IPR010982">
    <property type="entry name" value="Lambda_DNA-bd_dom_sf"/>
</dbReference>
<dbReference type="PANTHER" id="PTHR46558">
    <property type="entry name" value="TRACRIPTIONAL REGULATORY PROTEIN-RELATED-RELATED"/>
    <property type="match status" value="1"/>
</dbReference>
<dbReference type="GO" id="GO:0003677">
    <property type="term" value="F:DNA binding"/>
    <property type="evidence" value="ECO:0007669"/>
    <property type="project" value="UniProtKB-KW"/>
</dbReference>
<dbReference type="Gene3D" id="1.10.260.40">
    <property type="entry name" value="lambda repressor-like DNA-binding domains"/>
    <property type="match status" value="1"/>
</dbReference>
<dbReference type="EMBL" id="WTYX01000002">
    <property type="protein sequence ID" value="MXO91098.1"/>
    <property type="molecule type" value="Genomic_DNA"/>
</dbReference>
<proteinExistence type="predicted"/>
<dbReference type="Pfam" id="PF01381">
    <property type="entry name" value="HTH_3"/>
    <property type="match status" value="1"/>
</dbReference>
<dbReference type="PANTHER" id="PTHR46558:SF4">
    <property type="entry name" value="DNA-BIDING PHAGE PROTEIN"/>
    <property type="match status" value="1"/>
</dbReference>